<name>A0ABX6V9Z3_9GAMM</name>
<protein>
    <submittedName>
        <fullName evidence="3">Adenylate/guanylate cyclase domain-containing protein</fullName>
    </submittedName>
</protein>
<dbReference type="CDD" id="cd07302">
    <property type="entry name" value="CHD"/>
    <property type="match status" value="1"/>
</dbReference>
<dbReference type="SMART" id="SM00044">
    <property type="entry name" value="CYCc"/>
    <property type="match status" value="1"/>
</dbReference>
<dbReference type="PANTHER" id="PTHR43081:SF1">
    <property type="entry name" value="ADENYLATE CYCLASE, TERMINAL-DIFFERENTIATION SPECIFIC"/>
    <property type="match status" value="1"/>
</dbReference>
<dbReference type="InterPro" id="IPR050697">
    <property type="entry name" value="Adenylyl/Guanylyl_Cyclase_3/4"/>
</dbReference>
<dbReference type="SUPFAM" id="SSF55073">
    <property type="entry name" value="Nucleotide cyclase"/>
    <property type="match status" value="1"/>
</dbReference>
<feature type="domain" description="Guanylate cyclase" evidence="2">
    <location>
        <begin position="428"/>
        <end position="563"/>
    </location>
</feature>
<feature type="transmembrane region" description="Helical" evidence="1">
    <location>
        <begin position="364"/>
        <end position="383"/>
    </location>
</feature>
<dbReference type="Proteomes" id="UP000316416">
    <property type="component" value="Chromosome"/>
</dbReference>
<gene>
    <name evidence="3" type="ORF">FM038_019600</name>
</gene>
<evidence type="ECO:0000256" key="1">
    <source>
        <dbReference type="SAM" id="Phobius"/>
    </source>
</evidence>
<dbReference type="PANTHER" id="PTHR43081">
    <property type="entry name" value="ADENYLATE CYCLASE, TERMINAL-DIFFERENTIATION SPECIFIC-RELATED"/>
    <property type="match status" value="1"/>
</dbReference>
<evidence type="ECO:0000313" key="3">
    <source>
        <dbReference type="EMBL" id="QPG59341.1"/>
    </source>
</evidence>
<accession>A0ABX6V9Z3</accession>
<dbReference type="Pfam" id="PF05226">
    <property type="entry name" value="CHASE2"/>
    <property type="match status" value="1"/>
</dbReference>
<keyword evidence="4" id="KW-1185">Reference proteome</keyword>
<keyword evidence="1" id="KW-1133">Transmembrane helix</keyword>
<keyword evidence="1" id="KW-0472">Membrane</keyword>
<reference evidence="3" key="1">
    <citation type="submission" date="2021-07" db="EMBL/GenBank/DDBJ databases">
        <title>Shewanella sp. YLB-07 whole genome sequence.</title>
        <authorList>
            <person name="Yu L."/>
        </authorList>
    </citation>
    <scope>NUCLEOTIDE SEQUENCE</scope>
    <source>
        <strain evidence="3">YLB-08</strain>
    </source>
</reference>
<dbReference type="InterPro" id="IPR029787">
    <property type="entry name" value="Nucleotide_cyclase"/>
</dbReference>
<organism evidence="3 4">
    <name type="scientific">Shewanella eurypsychrophilus</name>
    <dbReference type="NCBI Taxonomy" id="2593656"/>
    <lineage>
        <taxon>Bacteria</taxon>
        <taxon>Pseudomonadati</taxon>
        <taxon>Pseudomonadota</taxon>
        <taxon>Gammaproteobacteria</taxon>
        <taxon>Alteromonadales</taxon>
        <taxon>Shewanellaceae</taxon>
        <taxon>Shewanella</taxon>
    </lineage>
</organism>
<dbReference type="InterPro" id="IPR007890">
    <property type="entry name" value="CHASE2"/>
</dbReference>
<dbReference type="InterPro" id="IPR001054">
    <property type="entry name" value="A/G_cyclase"/>
</dbReference>
<keyword evidence="1" id="KW-0812">Transmembrane</keyword>
<feature type="transmembrane region" description="Helical" evidence="1">
    <location>
        <begin position="340"/>
        <end position="358"/>
    </location>
</feature>
<evidence type="ECO:0000313" key="4">
    <source>
        <dbReference type="Proteomes" id="UP000316416"/>
    </source>
</evidence>
<proteinExistence type="predicted"/>
<sequence length="636" mass="70912">MIKISHFLNGFSLFFLLLVCLESLWLQVFMPLELGLSDLFVKIHAQNRLPDPDIVIVNIDDASLARMEDKVGSWFWPRSVHGEMIEGISKQQPKAIVFDLSFVERDLYRPQSDVMFNQALEGKDNIFFALVRLPPEQDGNGPELTQVAELLGLTKTAQANLSARAALMPPLAVDTQYWRLGTVNFLNDSDGVGRKYHVINNLHGWLLPSLPAKVVGDLGYPVPDLDHITLSWRGAKNPYRRIAYADLYDDFNRQFPLRDPTELAGKIVIIGTDASALHDIRVTPIDSLYSGLDILATAIENLKNQTYMTLVPQWGYLLISVGAIACVYLCFLVRLNAVSVGVTLIGVTAIALFSSYIFLSQLVLLYLLTPLLFVWSYYFSLALREYFLERQSRKKAVRLFSRFVDPQVVKELITTEGLSREGESREVSVLFSDIRGFTSLSENRSPQEVVSLLNRYFTLQVAVVFKHGGSLDKFIGDCIMAFWGAPLDDAKHAEHAVSAALEMAEVLQDFKKELKQESGDRDADFDVGIGIHSGPAVVGLIGSDQRKEYTAIGDTVNLASRIEGLTKGVSRILISRDTMNLCADHFDFTPFGSYKVKGRAQEVELFSPAQRGSNEASIDKEEGKVTLVTAVVNDNK</sequence>
<dbReference type="RefSeq" id="WP_142871569.1">
    <property type="nucleotide sequence ID" value="NZ_CP045503.2"/>
</dbReference>
<dbReference type="EMBL" id="CP045503">
    <property type="protein sequence ID" value="QPG59341.1"/>
    <property type="molecule type" value="Genomic_DNA"/>
</dbReference>
<dbReference type="SMART" id="SM01080">
    <property type="entry name" value="CHASE2"/>
    <property type="match status" value="1"/>
</dbReference>
<evidence type="ECO:0000259" key="2">
    <source>
        <dbReference type="PROSITE" id="PS50125"/>
    </source>
</evidence>
<dbReference type="Pfam" id="PF00211">
    <property type="entry name" value="Guanylate_cyc"/>
    <property type="match status" value="1"/>
</dbReference>
<dbReference type="PROSITE" id="PS50125">
    <property type="entry name" value="GUANYLATE_CYCLASE_2"/>
    <property type="match status" value="1"/>
</dbReference>
<feature type="transmembrane region" description="Helical" evidence="1">
    <location>
        <begin position="314"/>
        <end position="333"/>
    </location>
</feature>
<dbReference type="Gene3D" id="3.30.70.1230">
    <property type="entry name" value="Nucleotide cyclase"/>
    <property type="match status" value="1"/>
</dbReference>